<proteinExistence type="predicted"/>
<dbReference type="Pfam" id="PF00431">
    <property type="entry name" value="CUB"/>
    <property type="match status" value="2"/>
</dbReference>
<feature type="domain" description="CUB" evidence="4">
    <location>
        <begin position="9"/>
        <end position="127"/>
    </location>
</feature>
<keyword evidence="1" id="KW-0677">Repeat</keyword>
<dbReference type="InterPro" id="IPR000859">
    <property type="entry name" value="CUB_dom"/>
</dbReference>
<comment type="caution">
    <text evidence="3">Lacks conserved residue(s) required for the propagation of feature annotation.</text>
</comment>
<gene>
    <name evidence="5" type="primary">Cdcp2</name>
    <name evidence="5" type="ORF">NPIL_93531</name>
</gene>
<protein>
    <submittedName>
        <fullName evidence="5">CUB domain-containing protein 2</fullName>
    </submittedName>
</protein>
<reference evidence="5" key="1">
    <citation type="submission" date="2020-08" db="EMBL/GenBank/DDBJ databases">
        <title>Multicomponent nature underlies the extraordinary mechanical properties of spider dragline silk.</title>
        <authorList>
            <person name="Kono N."/>
            <person name="Nakamura H."/>
            <person name="Mori M."/>
            <person name="Yoshida Y."/>
            <person name="Ohtoshi R."/>
            <person name="Malay A.D."/>
            <person name="Moran D.A.P."/>
            <person name="Tomita M."/>
            <person name="Numata K."/>
            <person name="Arakawa K."/>
        </authorList>
    </citation>
    <scope>NUCLEOTIDE SEQUENCE</scope>
</reference>
<evidence type="ECO:0000256" key="3">
    <source>
        <dbReference type="PROSITE-ProRule" id="PRU00059"/>
    </source>
</evidence>
<sequence length="285" mass="32491">MSISSVTECVYQFNSNVSKVGNFSSPNYPNKYDPDTNCRYEFIGNDYETLKIYFVVFDLQPPYISGCLYDYVDVSTISAAEMKELVGRYCGNKTGVPLFSMHPKIQMIFRTDHVGEHQGFYGMYEFRNEKLIPPPKSFPPDLKGCGGIVTGVGGLIVSPGYPQSFPKDVDCVWLIRVDPGQYIQTRIMDLQLHGSIAHCNDAELSIYDGYTTFEVNPRILKKFCGDLNYYKSEAESTLISKRNRLLVSKLNGEVRYTYYELIPEEGYLVSLKAISKLRARYFKID</sequence>
<keyword evidence="6" id="KW-1185">Reference proteome</keyword>
<evidence type="ECO:0000259" key="4">
    <source>
        <dbReference type="PROSITE" id="PS01180"/>
    </source>
</evidence>
<dbReference type="PANTHER" id="PTHR24251">
    <property type="entry name" value="OVOCHYMASE-RELATED"/>
    <property type="match status" value="1"/>
</dbReference>
<dbReference type="Proteomes" id="UP000887013">
    <property type="component" value="Unassembled WGS sequence"/>
</dbReference>
<dbReference type="AlphaFoldDB" id="A0A8X6NNY9"/>
<dbReference type="SUPFAM" id="SSF49854">
    <property type="entry name" value="Spermadhesin, CUB domain"/>
    <property type="match status" value="2"/>
</dbReference>
<evidence type="ECO:0000256" key="1">
    <source>
        <dbReference type="ARBA" id="ARBA00022737"/>
    </source>
</evidence>
<dbReference type="OrthoDB" id="10020456at2759"/>
<dbReference type="InterPro" id="IPR035914">
    <property type="entry name" value="Sperma_CUB_dom_sf"/>
</dbReference>
<name>A0A8X6NNY9_NEPPI</name>
<dbReference type="Gene3D" id="2.60.120.290">
    <property type="entry name" value="Spermadhesin, CUB domain"/>
    <property type="match status" value="2"/>
</dbReference>
<evidence type="ECO:0000313" key="5">
    <source>
        <dbReference type="EMBL" id="GFT26223.1"/>
    </source>
</evidence>
<feature type="domain" description="CUB" evidence="4">
    <location>
        <begin position="145"/>
        <end position="274"/>
    </location>
</feature>
<accession>A0A8X6NNY9</accession>
<dbReference type="EMBL" id="BMAW01106810">
    <property type="protein sequence ID" value="GFT26223.1"/>
    <property type="molecule type" value="Genomic_DNA"/>
</dbReference>
<comment type="caution">
    <text evidence="5">The sequence shown here is derived from an EMBL/GenBank/DDBJ whole genome shotgun (WGS) entry which is preliminary data.</text>
</comment>
<evidence type="ECO:0000256" key="2">
    <source>
        <dbReference type="ARBA" id="ARBA00023157"/>
    </source>
</evidence>
<dbReference type="SMART" id="SM00042">
    <property type="entry name" value="CUB"/>
    <property type="match status" value="2"/>
</dbReference>
<evidence type="ECO:0000313" key="6">
    <source>
        <dbReference type="Proteomes" id="UP000887013"/>
    </source>
</evidence>
<organism evidence="5 6">
    <name type="scientific">Nephila pilipes</name>
    <name type="common">Giant wood spider</name>
    <name type="synonym">Nephila maculata</name>
    <dbReference type="NCBI Taxonomy" id="299642"/>
    <lineage>
        <taxon>Eukaryota</taxon>
        <taxon>Metazoa</taxon>
        <taxon>Ecdysozoa</taxon>
        <taxon>Arthropoda</taxon>
        <taxon>Chelicerata</taxon>
        <taxon>Arachnida</taxon>
        <taxon>Araneae</taxon>
        <taxon>Araneomorphae</taxon>
        <taxon>Entelegynae</taxon>
        <taxon>Araneoidea</taxon>
        <taxon>Nephilidae</taxon>
        <taxon>Nephila</taxon>
    </lineage>
</organism>
<keyword evidence="2" id="KW-1015">Disulfide bond</keyword>
<dbReference type="PROSITE" id="PS01180">
    <property type="entry name" value="CUB"/>
    <property type="match status" value="2"/>
</dbReference>
<dbReference type="PANTHER" id="PTHR24251:SF37">
    <property type="entry name" value="CUB DOMAIN-CONTAINING PROTEIN"/>
    <property type="match status" value="1"/>
</dbReference>
<dbReference type="CDD" id="cd00041">
    <property type="entry name" value="CUB"/>
    <property type="match status" value="2"/>
</dbReference>